<evidence type="ECO:0000313" key="2">
    <source>
        <dbReference type="Proteomes" id="UP000283569"/>
    </source>
</evidence>
<name>A0A420SIY9_GIBIN</name>
<sequence length="85" mass="9156">MDSKEGHNVSGSTKAAIELATMDASASAGETNATFIMTPAEERKLVRKIDLQTSTVLNTPGSLASSTWDFSQPVLYLQFSWSDSQ</sequence>
<dbReference type="AlphaFoldDB" id="A0A420SIY9"/>
<evidence type="ECO:0000313" key="1">
    <source>
        <dbReference type="EMBL" id="RKL29237.1"/>
    </source>
</evidence>
<comment type="caution">
    <text evidence="1">The sequence shown here is derived from an EMBL/GenBank/DDBJ whole genome shotgun (WGS) entry which is preliminary data.</text>
</comment>
<dbReference type="Proteomes" id="UP000283569">
    <property type="component" value="Unassembled WGS sequence"/>
</dbReference>
<gene>
    <name evidence="1" type="ORF">BFJ72_g12146</name>
</gene>
<reference evidence="1 2" key="1">
    <citation type="journal article" date="2018" name="Sci. Rep.">
        <title>Characterisation of pathogen-specific regions and novel effector candidates in Fusarium oxysporum f. sp. cepae.</title>
        <authorList>
            <person name="Armitage A.D."/>
            <person name="Taylor A."/>
            <person name="Sobczyk M.K."/>
            <person name="Baxter L."/>
            <person name="Greenfield B.P."/>
            <person name="Bates H.J."/>
            <person name="Wilson F."/>
            <person name="Jackson A.C."/>
            <person name="Ott S."/>
            <person name="Harrison R.J."/>
            <person name="Clarkson J.P."/>
        </authorList>
    </citation>
    <scope>NUCLEOTIDE SEQUENCE [LARGE SCALE GENOMIC DNA]</scope>
    <source>
        <strain evidence="1 2">Fp_A8</strain>
    </source>
</reference>
<protein>
    <submittedName>
        <fullName evidence="1">Uncharacterized protein</fullName>
    </submittedName>
</protein>
<organism evidence="1 2">
    <name type="scientific">Gibberella intermedia</name>
    <name type="common">Bulb rot disease fungus</name>
    <name type="synonym">Fusarium proliferatum</name>
    <dbReference type="NCBI Taxonomy" id="948311"/>
    <lineage>
        <taxon>Eukaryota</taxon>
        <taxon>Fungi</taxon>
        <taxon>Dikarya</taxon>
        <taxon>Ascomycota</taxon>
        <taxon>Pezizomycotina</taxon>
        <taxon>Sordariomycetes</taxon>
        <taxon>Hypocreomycetidae</taxon>
        <taxon>Hypocreales</taxon>
        <taxon>Nectriaceae</taxon>
        <taxon>Fusarium</taxon>
        <taxon>Fusarium fujikuroi species complex</taxon>
    </lineage>
</organism>
<dbReference type="EMBL" id="MRDB01000059">
    <property type="protein sequence ID" value="RKL29237.1"/>
    <property type="molecule type" value="Genomic_DNA"/>
</dbReference>
<proteinExistence type="predicted"/>
<accession>A0A420SIY9</accession>